<dbReference type="Gene3D" id="1.10.12.10">
    <property type="entry name" value="Lyase 2-enoyl-coa Hydratase, Chain A, domain 2"/>
    <property type="match status" value="1"/>
</dbReference>
<dbReference type="AlphaFoldDB" id="A0A024E4A1"/>
<dbReference type="GO" id="GO:0016853">
    <property type="term" value="F:isomerase activity"/>
    <property type="evidence" value="ECO:0007669"/>
    <property type="project" value="UniProtKB-KW"/>
</dbReference>
<keyword evidence="5" id="KW-0007">Acetylation</keyword>
<comment type="pathway">
    <text evidence="2">Lipid metabolism; fatty acid beta-oxidation.</text>
</comment>
<dbReference type="FunFam" id="1.10.12.10:FF:000004">
    <property type="entry name" value="Delta3,5-delta2,4-dienoyl-CoA isomerase"/>
    <property type="match status" value="1"/>
</dbReference>
<keyword evidence="8" id="KW-0413">Isomerase</keyword>
<name>A0A024E4A1_9PSED</name>
<dbReference type="OrthoDB" id="4608673at2"/>
<dbReference type="RefSeq" id="WP_010460005.1">
    <property type="nucleotide sequence ID" value="NZ_CP005960.1"/>
</dbReference>
<keyword evidence="4" id="KW-0276">Fatty acid metabolism</keyword>
<evidence type="ECO:0000256" key="4">
    <source>
        <dbReference type="ARBA" id="ARBA00022832"/>
    </source>
</evidence>
<dbReference type="CDD" id="cd06558">
    <property type="entry name" value="crotonase-like"/>
    <property type="match status" value="1"/>
</dbReference>
<evidence type="ECO:0000256" key="8">
    <source>
        <dbReference type="ARBA" id="ARBA00023235"/>
    </source>
</evidence>
<dbReference type="InterPro" id="IPR001753">
    <property type="entry name" value="Enoyl-CoA_hydra/iso"/>
</dbReference>
<evidence type="ECO:0000256" key="2">
    <source>
        <dbReference type="ARBA" id="ARBA00005005"/>
    </source>
</evidence>
<dbReference type="Gene3D" id="3.90.226.10">
    <property type="entry name" value="2-enoyl-CoA Hydratase, Chain A, domain 1"/>
    <property type="match status" value="1"/>
</dbReference>
<accession>A0A024E4A1</accession>
<reference evidence="9 10" key="1">
    <citation type="journal article" date="2012" name="J. Bacteriol.">
        <title>Genome sequence of cold-adapted Pseudomonas mandelii strain JR-1.</title>
        <authorList>
            <person name="Jang S.H."/>
            <person name="Kim J."/>
            <person name="Kim J."/>
            <person name="Hong S."/>
            <person name="Lee C."/>
        </authorList>
    </citation>
    <scope>NUCLEOTIDE SEQUENCE [LARGE SCALE GENOMIC DNA]</scope>
    <source>
        <strain evidence="9 10">JR-1</strain>
    </source>
</reference>
<dbReference type="GO" id="GO:0006635">
    <property type="term" value="P:fatty acid beta-oxidation"/>
    <property type="evidence" value="ECO:0007669"/>
    <property type="project" value="UniProtKB-UniPathway"/>
</dbReference>
<dbReference type="InterPro" id="IPR029045">
    <property type="entry name" value="ClpP/crotonase-like_dom_sf"/>
</dbReference>
<dbReference type="SUPFAM" id="SSF52096">
    <property type="entry name" value="ClpP/crotonase"/>
    <property type="match status" value="1"/>
</dbReference>
<dbReference type="HOGENOM" id="CLU_009834_7_0_6"/>
<dbReference type="KEGG" id="pman:OU5_0548"/>
<dbReference type="UniPathway" id="UPA00659"/>
<dbReference type="PANTHER" id="PTHR43149">
    <property type="entry name" value="ENOYL-COA HYDRATASE"/>
    <property type="match status" value="1"/>
</dbReference>
<comment type="subcellular location">
    <subcellularLocation>
        <location evidence="1">Peroxisome</location>
    </subcellularLocation>
</comment>
<dbReference type="PANTHER" id="PTHR43149:SF1">
    <property type="entry name" value="DELTA(3,5)-DELTA(2,4)-DIENOYL-COA ISOMERASE, MITOCHONDRIAL"/>
    <property type="match status" value="1"/>
</dbReference>
<comment type="similarity">
    <text evidence="3">Belongs to the enoyl-CoA hydratase/isomerase family.</text>
</comment>
<dbReference type="GO" id="GO:0005737">
    <property type="term" value="C:cytoplasm"/>
    <property type="evidence" value="ECO:0007669"/>
    <property type="project" value="UniProtKB-ARBA"/>
</dbReference>
<dbReference type="EMBL" id="CP005960">
    <property type="protein sequence ID" value="AHZ67627.1"/>
    <property type="molecule type" value="Genomic_DNA"/>
</dbReference>
<protein>
    <submittedName>
        <fullName evidence="9">Enoyl-CoA hydratase</fullName>
    </submittedName>
</protein>
<keyword evidence="7" id="KW-0576">Peroxisome</keyword>
<evidence type="ECO:0000256" key="6">
    <source>
        <dbReference type="ARBA" id="ARBA00023098"/>
    </source>
</evidence>
<dbReference type="GeneID" id="46432682"/>
<dbReference type="Proteomes" id="UP000026913">
    <property type="component" value="Chromosome"/>
</dbReference>
<sequence>MSQYTAFTVELADKIAHVQINRPEKINSMNAAFWSEIIDIFQWIDDTDEARVVVLSGAGKHFSSGIDLMMLAGVANELGKDVGRNARLLRRKILALQASFNAVDNCRKPVLAAIQGYCLGGAIDLIAACDMRYAAEDAQFSIKEIDIGMAADVGTLQRLPRIIGDGMLRELAYTGRTFGAEEARNIGLVNRVYSDQASLLDGVMGIAREIASKSPIAVTGTKEMISYMRDHRIDDGLEYVATWNAAMLQSTDLRVAMAAHMSKQKPEFLD</sequence>
<dbReference type="InterPro" id="IPR045002">
    <property type="entry name" value="Ech1-like"/>
</dbReference>
<evidence type="ECO:0000256" key="3">
    <source>
        <dbReference type="ARBA" id="ARBA00005254"/>
    </source>
</evidence>
<gene>
    <name evidence="9" type="ORF">OU5_0548</name>
</gene>
<dbReference type="FunFam" id="3.90.226.10:FF:000024">
    <property type="entry name" value="Delta3,5-delta2,4-dienoyl-CoA isomerase"/>
    <property type="match status" value="1"/>
</dbReference>
<proteinExistence type="inferred from homology"/>
<dbReference type="InterPro" id="IPR014748">
    <property type="entry name" value="Enoyl-CoA_hydra_C"/>
</dbReference>
<evidence type="ECO:0000256" key="5">
    <source>
        <dbReference type="ARBA" id="ARBA00022990"/>
    </source>
</evidence>
<evidence type="ECO:0000256" key="7">
    <source>
        <dbReference type="ARBA" id="ARBA00023140"/>
    </source>
</evidence>
<evidence type="ECO:0000256" key="1">
    <source>
        <dbReference type="ARBA" id="ARBA00004275"/>
    </source>
</evidence>
<organism evidence="9 10">
    <name type="scientific">Pseudomonas mandelii JR-1</name>
    <dbReference type="NCBI Taxonomy" id="1147786"/>
    <lineage>
        <taxon>Bacteria</taxon>
        <taxon>Pseudomonadati</taxon>
        <taxon>Pseudomonadota</taxon>
        <taxon>Gammaproteobacteria</taxon>
        <taxon>Pseudomonadales</taxon>
        <taxon>Pseudomonadaceae</taxon>
        <taxon>Pseudomonas</taxon>
    </lineage>
</organism>
<evidence type="ECO:0000313" key="10">
    <source>
        <dbReference type="Proteomes" id="UP000026913"/>
    </source>
</evidence>
<evidence type="ECO:0000313" key="9">
    <source>
        <dbReference type="EMBL" id="AHZ67627.1"/>
    </source>
</evidence>
<dbReference type="NCBIfam" id="NF004794">
    <property type="entry name" value="PRK06142.1"/>
    <property type="match status" value="1"/>
</dbReference>
<dbReference type="Pfam" id="PF00378">
    <property type="entry name" value="ECH_1"/>
    <property type="match status" value="1"/>
</dbReference>
<keyword evidence="6" id="KW-0443">Lipid metabolism</keyword>